<sequence>MASWDTCESTAHWWKVVDALTGLSPKTMRSLLLLVSWKIWNERNERIIRHKESSIQMLLAKIKEEVRAWCLAGAKCLSDLWPGD</sequence>
<dbReference type="Proteomes" id="UP000243499">
    <property type="component" value="Chromosome 2"/>
</dbReference>
<dbReference type="EMBL" id="CM008047">
    <property type="protein sequence ID" value="PVH65021.1"/>
    <property type="molecule type" value="Genomic_DNA"/>
</dbReference>
<name>A0A2T8KS63_9POAL</name>
<dbReference type="Gramene" id="PVH65021">
    <property type="protein sequence ID" value="PVH65021"/>
    <property type="gene ID" value="PAHAL_2G404200"/>
</dbReference>
<evidence type="ECO:0000313" key="1">
    <source>
        <dbReference type="EMBL" id="PVH65021.1"/>
    </source>
</evidence>
<accession>A0A2T8KS63</accession>
<dbReference type="AlphaFoldDB" id="A0A2T8KS63"/>
<evidence type="ECO:0008006" key="2">
    <source>
        <dbReference type="Google" id="ProtNLM"/>
    </source>
</evidence>
<organism evidence="1">
    <name type="scientific">Panicum hallii</name>
    <dbReference type="NCBI Taxonomy" id="206008"/>
    <lineage>
        <taxon>Eukaryota</taxon>
        <taxon>Viridiplantae</taxon>
        <taxon>Streptophyta</taxon>
        <taxon>Embryophyta</taxon>
        <taxon>Tracheophyta</taxon>
        <taxon>Spermatophyta</taxon>
        <taxon>Magnoliopsida</taxon>
        <taxon>Liliopsida</taxon>
        <taxon>Poales</taxon>
        <taxon>Poaceae</taxon>
        <taxon>PACMAD clade</taxon>
        <taxon>Panicoideae</taxon>
        <taxon>Panicodae</taxon>
        <taxon>Paniceae</taxon>
        <taxon>Panicinae</taxon>
        <taxon>Panicum</taxon>
        <taxon>Panicum sect. Panicum</taxon>
    </lineage>
</organism>
<proteinExistence type="predicted"/>
<protein>
    <recommendedName>
        <fullName evidence="2">Reverse transcriptase zinc-binding domain-containing protein</fullName>
    </recommendedName>
</protein>
<reference evidence="1" key="1">
    <citation type="submission" date="2018-04" db="EMBL/GenBank/DDBJ databases">
        <title>WGS assembly of Panicum hallii.</title>
        <authorList>
            <person name="Lovell J."/>
            <person name="Jenkins J."/>
            <person name="Lowry D."/>
            <person name="Mamidi S."/>
            <person name="Sreedasyam A."/>
            <person name="Weng X."/>
            <person name="Barry K."/>
            <person name="Bonette J."/>
            <person name="Campitelli B."/>
            <person name="Daum C."/>
            <person name="Gordon S."/>
            <person name="Gould B."/>
            <person name="Lipzen A."/>
            <person name="Macqueen A."/>
            <person name="Palacio-Mejia J."/>
            <person name="Plott C."/>
            <person name="Shakirov E."/>
            <person name="Shu S."/>
            <person name="Yoshinaga Y."/>
            <person name="Zane M."/>
            <person name="Rokhsar D."/>
            <person name="Grimwood J."/>
            <person name="Schmutz J."/>
            <person name="Juenger T."/>
        </authorList>
    </citation>
    <scope>NUCLEOTIDE SEQUENCE [LARGE SCALE GENOMIC DNA]</scope>
    <source>
        <strain evidence="1">FIL2</strain>
    </source>
</reference>
<gene>
    <name evidence="1" type="ORF">PAHAL_2G404200</name>
</gene>